<dbReference type="SUPFAM" id="SSF56399">
    <property type="entry name" value="ADP-ribosylation"/>
    <property type="match status" value="1"/>
</dbReference>
<reference evidence="1 2" key="2">
    <citation type="submission" date="2020-04" db="EMBL/GenBank/DDBJ databases">
        <title>Complete genome sequence of Pseudomonas putida strain JQ581.</title>
        <authorList>
            <person name="Mu Y."/>
        </authorList>
    </citation>
    <scope>NUCLEOTIDE SEQUENCE [LARGE SCALE GENOMIC DNA]</scope>
    <source>
        <strain evidence="1 2">JQ581</strain>
    </source>
</reference>
<gene>
    <name evidence="1" type="ORF">A3L25_002110</name>
</gene>
<dbReference type="RefSeq" id="WP_081237913.1">
    <property type="nucleotide sequence ID" value="NZ_CP050951.1"/>
</dbReference>
<evidence type="ECO:0000313" key="1">
    <source>
        <dbReference type="EMBL" id="QJQ08266.1"/>
    </source>
</evidence>
<dbReference type="Gene3D" id="2.180.10.10">
    <property type="entry name" value="RHS repeat-associated core"/>
    <property type="match status" value="1"/>
</dbReference>
<evidence type="ECO:0000313" key="2">
    <source>
        <dbReference type="Proteomes" id="UP000076857"/>
    </source>
</evidence>
<dbReference type="AlphaFoldDB" id="A0AAP9MVX5"/>
<dbReference type="InterPro" id="IPR022385">
    <property type="entry name" value="Rhs_assc_core"/>
</dbReference>
<sequence>MTTFLLNIDRQQSVLGRGRYEPRAYAPYGGVGACPPPGLAFCGQHLDLRTGSYPLGNGHRFYSPRLRRFIRPDSLSPFGKGGLNAYAYCQGDPVNFVDPSGRFPAIIAPIRNIVWGVINLAISAVKVYRNYRIGLDFALTSGYAASRSGIVTYGTPEHPIAPWTLEEKALSVAGVITASVSIGTASARLFTPEGEVLAWVDFGVASAATALSAYELYGLATSSAVGRYPIHSTSYQMRKGAQQQETGV</sequence>
<name>A0AAP9MVX5_PSEPU</name>
<reference evidence="1 2" key="1">
    <citation type="submission" date="2016-04" db="EMBL/GenBank/DDBJ databases">
        <authorList>
            <person name="Qiu J."/>
        </authorList>
    </citation>
    <scope>NUCLEOTIDE SEQUENCE [LARGE SCALE GENOMIC DNA]</scope>
    <source>
        <strain evidence="1 2">JQ581</strain>
    </source>
</reference>
<dbReference type="NCBIfam" id="TIGR03696">
    <property type="entry name" value="Rhs_assc_core"/>
    <property type="match status" value="1"/>
</dbReference>
<dbReference type="EMBL" id="CP050951">
    <property type="protein sequence ID" value="QJQ08266.1"/>
    <property type="molecule type" value="Genomic_DNA"/>
</dbReference>
<proteinExistence type="predicted"/>
<protein>
    <submittedName>
        <fullName evidence="1">RHS repeat-associated core domain-containing protein</fullName>
    </submittedName>
</protein>
<accession>A0AAP9MVX5</accession>
<dbReference type="Proteomes" id="UP000076857">
    <property type="component" value="Chromosome"/>
</dbReference>
<organism evidence="1 2">
    <name type="scientific">Pseudomonas putida</name>
    <name type="common">Arthrobacter siderocapsulatus</name>
    <dbReference type="NCBI Taxonomy" id="303"/>
    <lineage>
        <taxon>Bacteria</taxon>
        <taxon>Pseudomonadati</taxon>
        <taxon>Pseudomonadota</taxon>
        <taxon>Gammaproteobacteria</taxon>
        <taxon>Pseudomonadales</taxon>
        <taxon>Pseudomonadaceae</taxon>
        <taxon>Pseudomonas</taxon>
    </lineage>
</organism>